<name>A0A1Y5TKD7_9RHOB</name>
<dbReference type="RefSeq" id="WP_085797390.1">
    <property type="nucleotide sequence ID" value="NZ_FWFO01000004.1"/>
</dbReference>
<dbReference type="EMBL" id="FWFO01000004">
    <property type="protein sequence ID" value="SLN66096.1"/>
    <property type="molecule type" value="Genomic_DNA"/>
</dbReference>
<evidence type="ECO:0000256" key="2">
    <source>
        <dbReference type="SAM" id="Phobius"/>
    </source>
</evidence>
<proteinExistence type="predicted"/>
<dbReference type="Proteomes" id="UP000193077">
    <property type="component" value="Unassembled WGS sequence"/>
</dbReference>
<feature type="region of interest" description="Disordered" evidence="1">
    <location>
        <begin position="198"/>
        <end position="219"/>
    </location>
</feature>
<protein>
    <recommendedName>
        <fullName evidence="3">Zinc finger/thioredoxin putative domain-containing protein</fullName>
    </recommendedName>
</protein>
<sequence>MRLTCPNCGAQYEVPTEVIPTEGRDVQCSNCGDTWFQTHPDAEPIEVEPQPQIPDPEPDDLRAALTGQERSEPAPEPEPELDYTDEMYDDEQDDVVYEDDPMPPPTEEQGRGVDPAVANILKEEAAREAELRATETLESQPDLGLDDLPADESTRRAKEARDRMAVMKGEDPTKTDMPTDGSRRGLLPDIEEINSTLRSGEQADGAGATTAVAPGPAKRKRKGGFMRGLTVAILFGALLALIYVNAPQIAQSVPQADPMLSAYVALVDQARVWLDAQVAGLAAQQ</sequence>
<keyword evidence="5" id="KW-1185">Reference proteome</keyword>
<keyword evidence="2" id="KW-0472">Membrane</keyword>
<feature type="transmembrane region" description="Helical" evidence="2">
    <location>
        <begin position="225"/>
        <end position="244"/>
    </location>
</feature>
<keyword evidence="2" id="KW-0812">Transmembrane</keyword>
<dbReference type="NCBIfam" id="TIGR02098">
    <property type="entry name" value="MJ0042_CXXC"/>
    <property type="match status" value="1"/>
</dbReference>
<evidence type="ECO:0000313" key="5">
    <source>
        <dbReference type="Proteomes" id="UP000193077"/>
    </source>
</evidence>
<dbReference type="AlphaFoldDB" id="A0A1Y5TKD7"/>
<evidence type="ECO:0000259" key="3">
    <source>
        <dbReference type="Pfam" id="PF13717"/>
    </source>
</evidence>
<dbReference type="OrthoDB" id="7159357at2"/>
<accession>A0A1Y5TKD7</accession>
<feature type="compositionally biased region" description="Acidic residues" evidence="1">
    <location>
        <begin position="75"/>
        <end position="84"/>
    </location>
</feature>
<keyword evidence="2" id="KW-1133">Transmembrane helix</keyword>
<dbReference type="Pfam" id="PF13717">
    <property type="entry name" value="Zn_ribbon_4"/>
    <property type="match status" value="1"/>
</dbReference>
<reference evidence="4 5" key="1">
    <citation type="submission" date="2017-03" db="EMBL/GenBank/DDBJ databases">
        <authorList>
            <person name="Afonso C.L."/>
            <person name="Miller P.J."/>
            <person name="Scott M.A."/>
            <person name="Spackman E."/>
            <person name="Goraichik I."/>
            <person name="Dimitrov K.M."/>
            <person name="Suarez D.L."/>
            <person name="Swayne D.E."/>
        </authorList>
    </citation>
    <scope>NUCLEOTIDE SEQUENCE [LARGE SCALE GENOMIC DNA]</scope>
    <source>
        <strain evidence="4 5">CECT 7639</strain>
    </source>
</reference>
<feature type="region of interest" description="Disordered" evidence="1">
    <location>
        <begin position="37"/>
        <end position="84"/>
    </location>
</feature>
<gene>
    <name evidence="4" type="ORF">TRL7639_03745</name>
</gene>
<feature type="compositionally biased region" description="Basic and acidic residues" evidence="1">
    <location>
        <begin position="152"/>
        <end position="163"/>
    </location>
</feature>
<evidence type="ECO:0000256" key="1">
    <source>
        <dbReference type="SAM" id="MobiDB-lite"/>
    </source>
</evidence>
<dbReference type="InterPro" id="IPR011723">
    <property type="entry name" value="Znf/thioredoxin_put"/>
</dbReference>
<feature type="compositionally biased region" description="Low complexity" evidence="1">
    <location>
        <begin position="203"/>
        <end position="216"/>
    </location>
</feature>
<feature type="region of interest" description="Disordered" evidence="1">
    <location>
        <begin position="134"/>
        <end position="163"/>
    </location>
</feature>
<organism evidence="4 5">
    <name type="scientific">Falsiruegeria litorea R37</name>
    <dbReference type="NCBI Taxonomy" id="1200284"/>
    <lineage>
        <taxon>Bacteria</taxon>
        <taxon>Pseudomonadati</taxon>
        <taxon>Pseudomonadota</taxon>
        <taxon>Alphaproteobacteria</taxon>
        <taxon>Rhodobacterales</taxon>
        <taxon>Roseobacteraceae</taxon>
        <taxon>Falsiruegeria</taxon>
    </lineage>
</organism>
<feature type="domain" description="Zinc finger/thioredoxin putative" evidence="3">
    <location>
        <begin position="1"/>
        <end position="36"/>
    </location>
</feature>
<evidence type="ECO:0000313" key="4">
    <source>
        <dbReference type="EMBL" id="SLN66096.1"/>
    </source>
</evidence>